<dbReference type="Gene3D" id="2.60.120.560">
    <property type="entry name" value="Exo-inulinase, domain 1"/>
    <property type="match status" value="1"/>
</dbReference>
<dbReference type="GO" id="GO:0016787">
    <property type="term" value="F:hydrolase activity"/>
    <property type="evidence" value="ECO:0007669"/>
    <property type="project" value="InterPro"/>
</dbReference>
<dbReference type="Pfam" id="PF06439">
    <property type="entry name" value="3keto-disac_hyd"/>
    <property type="match status" value="1"/>
</dbReference>
<comment type="caution">
    <text evidence="2">The sequence shown here is derived from an EMBL/GenBank/DDBJ whole genome shotgun (WGS) entry which is preliminary data.</text>
</comment>
<dbReference type="PANTHER" id="PTHR33546:SF1">
    <property type="entry name" value="LARGE, MULTIFUNCTIONAL SECRETED PROTEIN"/>
    <property type="match status" value="1"/>
</dbReference>
<name>A0A5J4RIQ4_9ZZZZ</name>
<evidence type="ECO:0000313" key="2">
    <source>
        <dbReference type="EMBL" id="KAA6333235.1"/>
    </source>
</evidence>
<protein>
    <recommendedName>
        <fullName evidence="1">3-keto-alpha-glucoside-1,2-lyase/3-keto-2-hydroxy-glucal hydratase domain-containing protein</fullName>
    </recommendedName>
</protein>
<accession>A0A5J4RIQ4</accession>
<feature type="domain" description="3-keto-alpha-glucoside-1,2-lyase/3-keto-2-hydroxy-glucal hydratase" evidence="1">
    <location>
        <begin position="43"/>
        <end position="234"/>
    </location>
</feature>
<gene>
    <name evidence="2" type="ORF">EZS27_018334</name>
</gene>
<dbReference type="InterPro" id="IPR010496">
    <property type="entry name" value="AL/BT2_dom"/>
</dbReference>
<sequence>MKRVTFVYLLMCLPVMVFGQTKKTLAEPQVVTPGTGASAPSDAIVLFDGKDFSQWESGNGGEVKWKLNDGAMTVVESTGSIQTKKSFGNCQLHIEWRIPEKVTGEGQNRGNSGIFLQKQYEIQVLDSYNNLNKTYIDGRAGSIYTQSAPLVNACRKAGEWQTYDVVYMAPRFNADGKVEIPARITVFQNGVLIQNNFVIEGTTYSKEGYKPHYNAPLELQDHGNPVSFRNIWIREL</sequence>
<dbReference type="AlphaFoldDB" id="A0A5J4RIQ4"/>
<dbReference type="EMBL" id="SNRY01001138">
    <property type="protein sequence ID" value="KAA6333235.1"/>
    <property type="molecule type" value="Genomic_DNA"/>
</dbReference>
<dbReference type="PANTHER" id="PTHR33546">
    <property type="entry name" value="LARGE, MULTIFUNCTIONAL SECRETED PROTEIN-RELATED"/>
    <property type="match status" value="1"/>
</dbReference>
<evidence type="ECO:0000259" key="1">
    <source>
        <dbReference type="Pfam" id="PF06439"/>
    </source>
</evidence>
<organism evidence="2">
    <name type="scientific">termite gut metagenome</name>
    <dbReference type="NCBI Taxonomy" id="433724"/>
    <lineage>
        <taxon>unclassified sequences</taxon>
        <taxon>metagenomes</taxon>
        <taxon>organismal metagenomes</taxon>
    </lineage>
</organism>
<reference evidence="2" key="1">
    <citation type="submission" date="2019-03" db="EMBL/GenBank/DDBJ databases">
        <title>Single cell metagenomics reveals metabolic interactions within the superorganism composed of flagellate Streblomastix strix and complex community of Bacteroidetes bacteria on its surface.</title>
        <authorList>
            <person name="Treitli S.C."/>
            <person name="Kolisko M."/>
            <person name="Husnik F."/>
            <person name="Keeling P."/>
            <person name="Hampl V."/>
        </authorList>
    </citation>
    <scope>NUCLEOTIDE SEQUENCE</scope>
    <source>
        <strain evidence="2">STM</strain>
    </source>
</reference>
<proteinExistence type="predicted"/>